<dbReference type="InterPro" id="IPR038765">
    <property type="entry name" value="Papain-like_cys_pep_sf"/>
</dbReference>
<feature type="domain" description="DUSP" evidence="17">
    <location>
        <begin position="656"/>
        <end position="753"/>
    </location>
</feature>
<dbReference type="GO" id="GO:0004843">
    <property type="term" value="F:cysteine-type deubiquitinase activity"/>
    <property type="evidence" value="ECO:0007669"/>
    <property type="project" value="UniProtKB-EC"/>
</dbReference>
<dbReference type="InterPro" id="IPR035927">
    <property type="entry name" value="DUSP-like_sf"/>
</dbReference>
<keyword evidence="9" id="KW-0677">Repeat</keyword>
<feature type="region of interest" description="Disordered" evidence="14">
    <location>
        <begin position="926"/>
        <end position="966"/>
    </location>
</feature>
<keyword evidence="8" id="KW-0479">Metal-binding</keyword>
<keyword evidence="19" id="KW-1185">Reference proteome</keyword>
<dbReference type="PROSITE" id="PS00973">
    <property type="entry name" value="USP_2"/>
    <property type="match status" value="1"/>
</dbReference>
<dbReference type="InterPro" id="IPR001394">
    <property type="entry name" value="Peptidase_C19_UCH"/>
</dbReference>
<dbReference type="PANTHER" id="PTHR21646:SF86">
    <property type="entry name" value="UBIQUITIN CARBOXYL-TERMINAL HYDROLASE"/>
    <property type="match status" value="1"/>
</dbReference>
<feature type="compositionally biased region" description="Polar residues" evidence="14">
    <location>
        <begin position="996"/>
        <end position="1008"/>
    </location>
</feature>
<keyword evidence="12" id="KW-0206">Cytoskeleton</keyword>
<evidence type="ECO:0000313" key="18">
    <source>
        <dbReference type="EMBL" id="RZF42084.1"/>
    </source>
</evidence>
<dbReference type="GO" id="GO:0006897">
    <property type="term" value="P:endocytosis"/>
    <property type="evidence" value="ECO:0007669"/>
    <property type="project" value="UniProtKB-KW"/>
</dbReference>
<keyword evidence="6" id="KW-0963">Cytoplasm</keyword>
<comment type="catalytic activity">
    <reaction evidence="1">
        <text>Thiol-dependent hydrolysis of ester, thioester, amide, peptide and isopeptide bonds formed by the C-terminal Gly of ubiquitin (a 76-residue protein attached to proteins as an intracellular targeting signal).</text>
        <dbReference type="EC" id="3.4.19.12"/>
    </reaction>
</comment>
<dbReference type="Gene3D" id="3.90.70.10">
    <property type="entry name" value="Cysteine proteinases"/>
    <property type="match status" value="1"/>
</dbReference>
<feature type="domain" description="USP" evidence="15">
    <location>
        <begin position="160"/>
        <end position="655"/>
    </location>
</feature>
<evidence type="ECO:0000256" key="1">
    <source>
        <dbReference type="ARBA" id="ARBA00000707"/>
    </source>
</evidence>
<dbReference type="SMART" id="SM00695">
    <property type="entry name" value="DUSP"/>
    <property type="match status" value="2"/>
</dbReference>
<dbReference type="GO" id="GO:0048471">
    <property type="term" value="C:perinuclear region of cytoplasm"/>
    <property type="evidence" value="ECO:0007669"/>
    <property type="project" value="UniProtKB-SubCell"/>
</dbReference>
<feature type="compositionally biased region" description="Polar residues" evidence="14">
    <location>
        <begin position="145"/>
        <end position="157"/>
    </location>
</feature>
<keyword evidence="10 13" id="KW-0863">Zinc-finger</keyword>
<evidence type="ECO:0000256" key="14">
    <source>
        <dbReference type="SAM" id="MobiDB-lite"/>
    </source>
</evidence>
<dbReference type="CDD" id="cd02674">
    <property type="entry name" value="Peptidase_C19R"/>
    <property type="match status" value="1"/>
</dbReference>
<dbReference type="PROSITE" id="PS51283">
    <property type="entry name" value="DUSP"/>
    <property type="match status" value="2"/>
</dbReference>
<dbReference type="InterPro" id="IPR001607">
    <property type="entry name" value="Znf_UBP"/>
</dbReference>
<feature type="compositionally biased region" description="Acidic residues" evidence="14">
    <location>
        <begin position="134"/>
        <end position="143"/>
    </location>
</feature>
<dbReference type="PROSITE" id="PS00972">
    <property type="entry name" value="USP_1"/>
    <property type="match status" value="1"/>
</dbReference>
<dbReference type="InterPro" id="IPR028889">
    <property type="entry name" value="USP"/>
</dbReference>
<feature type="domain" description="DUSP" evidence="17">
    <location>
        <begin position="773"/>
        <end position="871"/>
    </location>
</feature>
<dbReference type="InterPro" id="IPR050185">
    <property type="entry name" value="Ub_carboxyl-term_hydrolase"/>
</dbReference>
<dbReference type="Gene3D" id="3.30.2230.10">
    <property type="entry name" value="DUSP-like"/>
    <property type="match status" value="2"/>
</dbReference>
<feature type="compositionally biased region" description="Low complexity" evidence="14">
    <location>
        <begin position="102"/>
        <end position="123"/>
    </location>
</feature>
<evidence type="ECO:0000256" key="7">
    <source>
        <dbReference type="ARBA" id="ARBA00022583"/>
    </source>
</evidence>
<evidence type="ECO:0000256" key="13">
    <source>
        <dbReference type="PROSITE-ProRule" id="PRU00502"/>
    </source>
</evidence>
<comment type="similarity">
    <text evidence="4">Belongs to the peptidase C19 family. USP20/USP33 subfamily.</text>
</comment>
<dbReference type="EMBL" id="QKKF02015641">
    <property type="protein sequence ID" value="RZF42084.1"/>
    <property type="molecule type" value="Genomic_DNA"/>
</dbReference>
<feature type="compositionally biased region" description="Basic and acidic residues" evidence="14">
    <location>
        <begin position="929"/>
        <end position="939"/>
    </location>
</feature>
<name>A0A482X8F8_LAOST</name>
<reference evidence="18 19" key="1">
    <citation type="journal article" date="2017" name="Gigascience">
        <title>Genome sequence of the small brown planthopper, Laodelphax striatellus.</title>
        <authorList>
            <person name="Zhu J."/>
            <person name="Jiang F."/>
            <person name="Wang X."/>
            <person name="Yang P."/>
            <person name="Bao Y."/>
            <person name="Zhao W."/>
            <person name="Wang W."/>
            <person name="Lu H."/>
            <person name="Wang Q."/>
            <person name="Cui N."/>
            <person name="Li J."/>
            <person name="Chen X."/>
            <person name="Luo L."/>
            <person name="Yu J."/>
            <person name="Kang L."/>
            <person name="Cui F."/>
        </authorList>
    </citation>
    <scope>NUCLEOTIDE SEQUENCE [LARGE SCALE GENOMIC DNA]</scope>
    <source>
        <strain evidence="18">Lst14</strain>
    </source>
</reference>
<evidence type="ECO:0000256" key="3">
    <source>
        <dbReference type="ARBA" id="ARBA00004556"/>
    </source>
</evidence>
<dbReference type="Proteomes" id="UP000291343">
    <property type="component" value="Unassembled WGS sequence"/>
</dbReference>
<dbReference type="InterPro" id="IPR006615">
    <property type="entry name" value="Pept_C19_DUSP"/>
</dbReference>
<evidence type="ECO:0000256" key="9">
    <source>
        <dbReference type="ARBA" id="ARBA00022737"/>
    </source>
</evidence>
<dbReference type="PROSITE" id="PS50271">
    <property type="entry name" value="ZF_UBP"/>
    <property type="match status" value="1"/>
</dbReference>
<feature type="region of interest" description="Disordered" evidence="14">
    <location>
        <begin position="980"/>
        <end position="1019"/>
    </location>
</feature>
<dbReference type="OrthoDB" id="73004at2759"/>
<dbReference type="InterPro" id="IPR013083">
    <property type="entry name" value="Znf_RING/FYVE/PHD"/>
</dbReference>
<evidence type="ECO:0000256" key="8">
    <source>
        <dbReference type="ARBA" id="ARBA00022723"/>
    </source>
</evidence>
<dbReference type="FunCoup" id="A0A482X8F8">
    <property type="interactions" value="169"/>
</dbReference>
<dbReference type="AlphaFoldDB" id="A0A482X8F8"/>
<dbReference type="InterPro" id="IPR018200">
    <property type="entry name" value="USP_CS"/>
</dbReference>
<evidence type="ECO:0000256" key="10">
    <source>
        <dbReference type="ARBA" id="ARBA00022771"/>
    </source>
</evidence>
<dbReference type="Pfam" id="PF00443">
    <property type="entry name" value="UCH"/>
    <property type="match status" value="1"/>
</dbReference>
<dbReference type="InParanoid" id="A0A482X8F8"/>
<dbReference type="STRING" id="195883.A0A482X8F8"/>
<feature type="compositionally biased region" description="Low complexity" evidence="14">
    <location>
        <begin position="317"/>
        <end position="329"/>
    </location>
</feature>
<protein>
    <recommendedName>
        <fullName evidence="5">ubiquitinyl hydrolase 1</fullName>
        <ecNumber evidence="5">3.4.19.12</ecNumber>
    </recommendedName>
</protein>
<keyword evidence="7" id="KW-0254">Endocytosis</keyword>
<dbReference type="EC" id="3.4.19.12" evidence="5"/>
<proteinExistence type="inferred from homology"/>
<comment type="caution">
    <text evidence="18">The sequence shown here is derived from an EMBL/GenBank/DDBJ whole genome shotgun (WGS) entry which is preliminary data.</text>
</comment>
<evidence type="ECO:0000256" key="11">
    <source>
        <dbReference type="ARBA" id="ARBA00022833"/>
    </source>
</evidence>
<dbReference type="SMR" id="A0A482X8F8"/>
<dbReference type="SUPFAM" id="SSF57850">
    <property type="entry name" value="RING/U-box"/>
    <property type="match status" value="1"/>
</dbReference>
<evidence type="ECO:0000256" key="12">
    <source>
        <dbReference type="ARBA" id="ARBA00023212"/>
    </source>
</evidence>
<evidence type="ECO:0000313" key="19">
    <source>
        <dbReference type="Proteomes" id="UP000291343"/>
    </source>
</evidence>
<evidence type="ECO:0000259" key="15">
    <source>
        <dbReference type="PROSITE" id="PS50235"/>
    </source>
</evidence>
<keyword evidence="11" id="KW-0862">Zinc</keyword>
<feature type="domain" description="UBP-type" evidence="16">
    <location>
        <begin position="7"/>
        <end position="112"/>
    </location>
</feature>
<gene>
    <name evidence="18" type="ORF">LSTR_LSTR006677</name>
</gene>
<evidence type="ECO:0000256" key="5">
    <source>
        <dbReference type="ARBA" id="ARBA00012759"/>
    </source>
</evidence>
<evidence type="ECO:0000256" key="6">
    <source>
        <dbReference type="ARBA" id="ARBA00022490"/>
    </source>
</evidence>
<evidence type="ECO:0000259" key="16">
    <source>
        <dbReference type="PROSITE" id="PS50271"/>
    </source>
</evidence>
<sequence>MAGGHVSSCPHMVLRNLQIDIDLDVIKESVHCGVCNQVRPDMWLCLFRSCYTKVCCVEGDHRAAHQQQYKNHSLFVAVRSMRVWCTLCNEYIVLSGNQRPNANANASASTSTSARTQQTAAPANRKRRNFDSVENADDSDDEAMPSTSMDDSQLRSNGLTGLQNVGNTCYMNAALQALSNTPPLTQFFLDCGATAISSASNDQGQSRMMSLSKNYHRLMQEMWHLKKRGYVIPKGVLYSFRNVHPMFRINQQQDTQEFLRCFMDQLHEELKTRVVEPPQNPMFECVIPDQEQDEQDMSDDDNADANVANAPYVCESANEGEAGGASSQSEGDEYETCDSGVSERSSLSEETTSSLSNPPSPLPPSTAKFTSTVDPPRSSSAAAIRRKAQILQYRSIISDVFDGKLLSSVQCLTCNRISTRVEAFQDLSLPIPSRDHLNMLHQGSVNINTTLAKCSEQLYSVDHNVVAPNNEGAGTSESATRESVPPPGWLNWIWDWLCSWFWGPAVSLHDCLAAFFSADELKGDNMYSCEKCNKLRNGVKFSKVLQLPEVLCIHLKRFRHDLMYSSKISSHVTFPLEGLQLMPYLHKHCVSQVTGYDLIAVICHHGPAGTGGHYTTYALNSKSEYWYEFDDQFVTRVSPEVVRSCEAYVLFYRKRNNAANQVRNRAYSLMQRAGGNEPLGSVYAVSKQWITRFNTFAEPGPIDNTDFLCPHARIAPGREEDLHHFTTSLPAPVWDYLYEKYGGGPVCTLDNMVICETCTNNNVMPDMMEVSKSRMEIELLEFTRLEKEMQRTPSGSQDNSNVINPKWFNRWTAYVKGKACEPPGPIDNDQLLISPKRAITKGNYRQLSQAQWDFLQRIYGGGPEVLLRIENNKMVLVPVSRSSATTSSSSTGIELDETVERASSGNWSFGSSQNSTSHVASPITVQADVHVHESSERRGERRSRSREASFSRRSRSRERSFLRRSRRRVSTSLVDIRIDSTQPSNASASGAAATPIHSSMPTVGQSEEGNADAPNDNLC</sequence>
<dbReference type="SUPFAM" id="SSF143791">
    <property type="entry name" value="DUSP-like"/>
    <property type="match status" value="2"/>
</dbReference>
<evidence type="ECO:0000256" key="2">
    <source>
        <dbReference type="ARBA" id="ARBA00004300"/>
    </source>
</evidence>
<feature type="region of interest" description="Disordered" evidence="14">
    <location>
        <begin position="102"/>
        <end position="157"/>
    </location>
</feature>
<feature type="compositionally biased region" description="Low complexity" evidence="14">
    <location>
        <begin position="342"/>
        <end position="357"/>
    </location>
</feature>
<dbReference type="SUPFAM" id="SSF54001">
    <property type="entry name" value="Cysteine proteinases"/>
    <property type="match status" value="1"/>
</dbReference>
<accession>A0A482X8F8</accession>
<dbReference type="GO" id="GO:0016579">
    <property type="term" value="P:protein deubiquitination"/>
    <property type="evidence" value="ECO:0007669"/>
    <property type="project" value="InterPro"/>
</dbReference>
<dbReference type="PANTHER" id="PTHR21646">
    <property type="entry name" value="UBIQUITIN CARBOXYL-TERMINAL HYDROLASE"/>
    <property type="match status" value="1"/>
</dbReference>
<dbReference type="Gene3D" id="3.30.40.10">
    <property type="entry name" value="Zinc/RING finger domain, C3HC4 (zinc finger)"/>
    <property type="match status" value="1"/>
</dbReference>
<dbReference type="GO" id="GO:0008270">
    <property type="term" value="F:zinc ion binding"/>
    <property type="evidence" value="ECO:0007669"/>
    <property type="project" value="UniProtKB-KW"/>
</dbReference>
<dbReference type="Pfam" id="PF06337">
    <property type="entry name" value="DUSP"/>
    <property type="match status" value="2"/>
</dbReference>
<evidence type="ECO:0000259" key="17">
    <source>
        <dbReference type="PROSITE" id="PS51283"/>
    </source>
</evidence>
<dbReference type="Pfam" id="PF02148">
    <property type="entry name" value="zf-UBP"/>
    <property type="match status" value="1"/>
</dbReference>
<feature type="region of interest" description="Disordered" evidence="14">
    <location>
        <begin position="317"/>
        <end position="380"/>
    </location>
</feature>
<evidence type="ECO:0000256" key="4">
    <source>
        <dbReference type="ARBA" id="ARBA00008269"/>
    </source>
</evidence>
<dbReference type="GO" id="GO:0005813">
    <property type="term" value="C:centrosome"/>
    <property type="evidence" value="ECO:0007669"/>
    <property type="project" value="UniProtKB-SubCell"/>
</dbReference>
<feature type="compositionally biased region" description="Basic residues" evidence="14">
    <location>
        <begin position="952"/>
        <end position="966"/>
    </location>
</feature>
<organism evidence="18 19">
    <name type="scientific">Laodelphax striatellus</name>
    <name type="common">Small brown planthopper</name>
    <name type="synonym">Delphax striatella</name>
    <dbReference type="NCBI Taxonomy" id="195883"/>
    <lineage>
        <taxon>Eukaryota</taxon>
        <taxon>Metazoa</taxon>
        <taxon>Ecdysozoa</taxon>
        <taxon>Arthropoda</taxon>
        <taxon>Hexapoda</taxon>
        <taxon>Insecta</taxon>
        <taxon>Pterygota</taxon>
        <taxon>Neoptera</taxon>
        <taxon>Paraneoptera</taxon>
        <taxon>Hemiptera</taxon>
        <taxon>Auchenorrhyncha</taxon>
        <taxon>Fulgoroidea</taxon>
        <taxon>Delphacidae</taxon>
        <taxon>Criomorphinae</taxon>
        <taxon>Laodelphax</taxon>
    </lineage>
</organism>
<dbReference type="PROSITE" id="PS50235">
    <property type="entry name" value="USP_3"/>
    <property type="match status" value="1"/>
</dbReference>
<comment type="subcellular location">
    <subcellularLocation>
        <location evidence="2">Cytoplasm</location>
        <location evidence="2">Cytoskeleton</location>
        <location evidence="2">Microtubule organizing center</location>
        <location evidence="2">Centrosome</location>
    </subcellularLocation>
    <subcellularLocation>
        <location evidence="3">Cytoplasm</location>
        <location evidence="3">Perinuclear region</location>
    </subcellularLocation>
</comment>